<evidence type="ECO:0000313" key="2">
    <source>
        <dbReference type="EMBL" id="EGG47323.1"/>
    </source>
</evidence>
<name>F3NGI3_9ACTN</name>
<keyword evidence="3" id="KW-1185">Reference proteome</keyword>
<feature type="region of interest" description="Disordered" evidence="1">
    <location>
        <begin position="32"/>
        <end position="57"/>
    </location>
</feature>
<dbReference type="Proteomes" id="UP000003022">
    <property type="component" value="Unassembled WGS sequence"/>
</dbReference>
<evidence type="ECO:0000313" key="3">
    <source>
        <dbReference type="Proteomes" id="UP000003022"/>
    </source>
</evidence>
<gene>
    <name evidence="2" type="ORF">SGM_2247</name>
</gene>
<accession>F3NGI3</accession>
<sequence>MAVQSWSRRSLTALLRPRPCPHPIVPCTPGFPCTGPPKPGKGTSHRHPSGLESFAYR</sequence>
<dbReference type="AlphaFoldDB" id="F3NGI3"/>
<reference evidence="2 3" key="1">
    <citation type="journal article" date="2011" name="J. Bacteriol.">
        <title>Draft genome sequence of the marine bacterium Streptomyces griseoaurantiacus M045, which produces novel manumycin-type antibiotics with a pABA core component.</title>
        <authorList>
            <person name="Li F."/>
            <person name="Jiang P."/>
            <person name="Zheng H."/>
            <person name="Wang S."/>
            <person name="Zhao G."/>
            <person name="Qin S."/>
            <person name="Liu Z."/>
        </authorList>
    </citation>
    <scope>NUCLEOTIDE SEQUENCE [LARGE SCALE GENOMIC DNA]</scope>
    <source>
        <strain evidence="2 3">M045</strain>
    </source>
</reference>
<comment type="caution">
    <text evidence="2">The sequence shown here is derived from an EMBL/GenBank/DDBJ whole genome shotgun (WGS) entry which is preliminary data.</text>
</comment>
<organism evidence="2 3">
    <name type="scientific">Streptomyces griseoaurantiacus M045</name>
    <dbReference type="NCBI Taxonomy" id="996637"/>
    <lineage>
        <taxon>Bacteria</taxon>
        <taxon>Bacillati</taxon>
        <taxon>Actinomycetota</taxon>
        <taxon>Actinomycetes</taxon>
        <taxon>Kitasatosporales</taxon>
        <taxon>Streptomycetaceae</taxon>
        <taxon>Streptomyces</taxon>
        <taxon>Streptomyces aurantiacus group</taxon>
    </lineage>
</organism>
<proteinExistence type="predicted"/>
<dbReference type="EMBL" id="AEYX01000032">
    <property type="protein sequence ID" value="EGG47323.1"/>
    <property type="molecule type" value="Genomic_DNA"/>
</dbReference>
<evidence type="ECO:0000256" key="1">
    <source>
        <dbReference type="SAM" id="MobiDB-lite"/>
    </source>
</evidence>
<protein>
    <submittedName>
        <fullName evidence="2">Uncharacterized protein</fullName>
    </submittedName>
</protein>
<dbReference type="STRING" id="996637.SGM_2247"/>